<feature type="compositionally biased region" description="Low complexity" evidence="4">
    <location>
        <begin position="546"/>
        <end position="559"/>
    </location>
</feature>
<feature type="compositionally biased region" description="Polar residues" evidence="4">
    <location>
        <begin position="733"/>
        <end position="748"/>
    </location>
</feature>
<feature type="compositionally biased region" description="Basic and acidic residues" evidence="4">
    <location>
        <begin position="515"/>
        <end position="525"/>
    </location>
</feature>
<evidence type="ECO:0000256" key="2">
    <source>
        <dbReference type="ARBA" id="ARBA00023242"/>
    </source>
</evidence>
<proteinExistence type="predicted"/>
<feature type="repeat" description="TPR" evidence="3">
    <location>
        <begin position="295"/>
        <end position="328"/>
    </location>
</feature>
<feature type="compositionally biased region" description="Pro residues" evidence="4">
    <location>
        <begin position="498"/>
        <end position="507"/>
    </location>
</feature>
<dbReference type="PANTHER" id="PTHR14017">
    <property type="entry name" value="LYSINE-SPECIFIC DEMETHYLASE"/>
    <property type="match status" value="1"/>
</dbReference>
<dbReference type="Gene3D" id="1.25.40.10">
    <property type="entry name" value="Tetratricopeptide repeat domain"/>
    <property type="match status" value="3"/>
</dbReference>
<keyword evidence="3" id="KW-0802">TPR repeat</keyword>
<feature type="compositionally biased region" description="Pro residues" evidence="4">
    <location>
        <begin position="451"/>
        <end position="465"/>
    </location>
</feature>
<evidence type="ECO:0000256" key="3">
    <source>
        <dbReference type="PROSITE-ProRule" id="PRU00339"/>
    </source>
</evidence>
<keyword evidence="6" id="KW-1185">Reference proteome</keyword>
<feature type="repeat" description="TPR" evidence="3">
    <location>
        <begin position="149"/>
        <end position="182"/>
    </location>
</feature>
<comment type="caution">
    <text evidence="5">The sequence shown here is derived from an EMBL/GenBank/DDBJ whole genome shotgun (WGS) entry which is preliminary data.</text>
</comment>
<feature type="repeat" description="TPR" evidence="3">
    <location>
        <begin position="45"/>
        <end position="78"/>
    </location>
</feature>
<feature type="compositionally biased region" description="Polar residues" evidence="4">
    <location>
        <begin position="410"/>
        <end position="419"/>
    </location>
</feature>
<feature type="compositionally biased region" description="Basic and acidic residues" evidence="4">
    <location>
        <begin position="646"/>
        <end position="694"/>
    </location>
</feature>
<dbReference type="Proteomes" id="UP001447188">
    <property type="component" value="Unassembled WGS sequence"/>
</dbReference>
<gene>
    <name evidence="5" type="primary">SSN6</name>
    <name evidence="5" type="ORF">Q9L58_005260</name>
</gene>
<dbReference type="Pfam" id="PF12895">
    <property type="entry name" value="ANAPC3"/>
    <property type="match status" value="1"/>
</dbReference>
<keyword evidence="2" id="KW-0539">Nucleus</keyword>
<feature type="compositionally biased region" description="Low complexity" evidence="4">
    <location>
        <begin position="27"/>
        <end position="36"/>
    </location>
</feature>
<dbReference type="EMBL" id="JBBBZM010000063">
    <property type="protein sequence ID" value="KAL0635727.1"/>
    <property type="molecule type" value="Genomic_DNA"/>
</dbReference>
<dbReference type="SUPFAM" id="SSF81901">
    <property type="entry name" value="HCP-like"/>
    <property type="match status" value="1"/>
</dbReference>
<accession>A0ABR3GIZ3</accession>
<feature type="repeat" description="TPR" evidence="3">
    <location>
        <begin position="113"/>
        <end position="146"/>
    </location>
</feature>
<feature type="compositionally biased region" description="Basic and acidic residues" evidence="4">
    <location>
        <begin position="709"/>
        <end position="726"/>
    </location>
</feature>
<organism evidence="5 6">
    <name type="scientific">Discina gigas</name>
    <dbReference type="NCBI Taxonomy" id="1032678"/>
    <lineage>
        <taxon>Eukaryota</taxon>
        <taxon>Fungi</taxon>
        <taxon>Dikarya</taxon>
        <taxon>Ascomycota</taxon>
        <taxon>Pezizomycotina</taxon>
        <taxon>Pezizomycetes</taxon>
        <taxon>Pezizales</taxon>
        <taxon>Discinaceae</taxon>
        <taxon>Discina</taxon>
    </lineage>
</organism>
<sequence length="834" mass="94104">MASHSASPGHGQSQPLHQPNGHPPQPIQQQQAKPTAFQQLQHVNETVWLQIGSLTELMGDLDRAMVAYENALRQNPYSIPAMNSISCILRTKEQFSKAVEYLQSILNLDGNNGDIWGSLGHCYLMMDDLQKAYSAYQQALYHLRDPKEPKLWYGIGILYDRYGSLEHAEEAFSQVMRMEPNFEKANEIYFRLGIIYKQQQKYQQSLECFRYIVNDPPRPLTEEDIWFQIGHVYEQQKDYNSAKDAYMRVLDSDPNHAKVLQQLGWLHHQQSNNFASQELAIEYLEKSVSADNSDAQSWYLLGRCYMSQQKYPKAYEAYQQAVYRDGRNPTFWCSIGVLYYQINQYRDALDAYSRAIRLNPYISEVWYDLGTLYESCNNQTNDALDAYQRAAELDPANLHIKARLQLLRNGQSSGVQHQASAPPPQDVHPQAYQAAGVGGPPGPQWGSQAPQAPPPTRPHPPPTLPQIPQQHQQQQQQQQQQLQQPPPNPSPYRQADSGPPPPPPLPPRHLNHSPGQDHMRGQNRHEHLRRPLSPSPKFNHPTQAGPFQGPSPQPQQQQQVPPPNRILNPHHNAPPTHILPPASNGNPMTLPPYGARGNSPQPELKPIVDDHLPSPNTGYPHHQSSQGGIAGGAPPPASATMAAEAAARERGERSSDRDEKSHFNKRPRDWEEDEGQHIKKPASDENKARLDDIHHHRPSPPVRIPSPHQESRRRSSSERPREDYHHGQPPLPTQISIQQNHHTSNSLPPISHQLPPMSDGPRIPEPPRMQESLRMSEAPRGEDRKEIIEPPARKVDLDEDYDNEDMGDAERDPSGKGQNNEVTNGISGGSSGDN</sequence>
<evidence type="ECO:0000313" key="5">
    <source>
        <dbReference type="EMBL" id="KAL0635727.1"/>
    </source>
</evidence>
<dbReference type="PROSITE" id="PS50005">
    <property type="entry name" value="TPR"/>
    <property type="match status" value="7"/>
</dbReference>
<evidence type="ECO:0000313" key="6">
    <source>
        <dbReference type="Proteomes" id="UP001447188"/>
    </source>
</evidence>
<dbReference type="PANTHER" id="PTHR14017:SF1">
    <property type="entry name" value="LD02225P"/>
    <property type="match status" value="1"/>
</dbReference>
<evidence type="ECO:0000256" key="4">
    <source>
        <dbReference type="SAM" id="MobiDB-lite"/>
    </source>
</evidence>
<dbReference type="InterPro" id="IPR019734">
    <property type="entry name" value="TPR_rpt"/>
</dbReference>
<dbReference type="InterPro" id="IPR011990">
    <property type="entry name" value="TPR-like_helical_dom_sf"/>
</dbReference>
<feature type="compositionally biased region" description="Polar residues" evidence="4">
    <location>
        <begin position="816"/>
        <end position="825"/>
    </location>
</feature>
<dbReference type="SMART" id="SM00028">
    <property type="entry name" value="TPR"/>
    <property type="match status" value="10"/>
</dbReference>
<dbReference type="PROSITE" id="PS50293">
    <property type="entry name" value="TPR_REGION"/>
    <property type="match status" value="1"/>
</dbReference>
<feature type="region of interest" description="Disordered" evidence="4">
    <location>
        <begin position="410"/>
        <end position="834"/>
    </location>
</feature>
<evidence type="ECO:0000256" key="1">
    <source>
        <dbReference type="ARBA" id="ARBA00004123"/>
    </source>
</evidence>
<feature type="compositionally biased region" description="Basic and acidic residues" evidence="4">
    <location>
        <begin position="777"/>
        <end position="796"/>
    </location>
</feature>
<name>A0ABR3GIZ3_9PEZI</name>
<feature type="compositionally biased region" description="Low complexity" evidence="4">
    <location>
        <begin position="466"/>
        <end position="483"/>
    </location>
</feature>
<protein>
    <submittedName>
        <fullName evidence="5">Glucose repression mediator protein</fullName>
    </submittedName>
</protein>
<reference evidence="5 6" key="1">
    <citation type="submission" date="2024-02" db="EMBL/GenBank/DDBJ databases">
        <title>Discinaceae phylogenomics.</title>
        <authorList>
            <person name="Dirks A.C."/>
            <person name="James T.Y."/>
        </authorList>
    </citation>
    <scope>NUCLEOTIDE SEQUENCE [LARGE SCALE GENOMIC DNA]</scope>
    <source>
        <strain evidence="5 6">ACD0624</strain>
    </source>
</reference>
<feature type="compositionally biased region" description="Polar residues" evidence="4">
    <location>
        <begin position="614"/>
        <end position="627"/>
    </location>
</feature>
<comment type="subcellular location">
    <subcellularLocation>
        <location evidence="1">Nucleus</location>
    </subcellularLocation>
</comment>
<feature type="repeat" description="TPR" evidence="3">
    <location>
        <begin position="329"/>
        <end position="362"/>
    </location>
</feature>
<feature type="repeat" description="TPR" evidence="3">
    <location>
        <begin position="223"/>
        <end position="256"/>
    </location>
</feature>
<feature type="compositionally biased region" description="Polar residues" evidence="4">
    <location>
        <begin position="1"/>
        <end position="17"/>
    </location>
</feature>
<dbReference type="Pfam" id="PF13181">
    <property type="entry name" value="TPR_8"/>
    <property type="match status" value="3"/>
</dbReference>
<dbReference type="InterPro" id="IPR051630">
    <property type="entry name" value="Corepressor-Demethylase"/>
</dbReference>
<dbReference type="SUPFAM" id="SSF48452">
    <property type="entry name" value="TPR-like"/>
    <property type="match status" value="1"/>
</dbReference>
<feature type="repeat" description="TPR" evidence="3">
    <location>
        <begin position="186"/>
        <end position="219"/>
    </location>
</feature>
<feature type="compositionally biased region" description="Acidic residues" evidence="4">
    <location>
        <begin position="797"/>
        <end position="807"/>
    </location>
</feature>
<feature type="region of interest" description="Disordered" evidence="4">
    <location>
        <begin position="1"/>
        <end position="36"/>
    </location>
</feature>